<keyword evidence="1" id="KW-0812">Transmembrane</keyword>
<keyword evidence="1" id="KW-1133">Transmembrane helix</keyword>
<protein>
    <submittedName>
        <fullName evidence="2">Uncharacterized protein</fullName>
    </submittedName>
</protein>
<reference evidence="2" key="1">
    <citation type="journal article" date="2020" name="Nature">
        <title>Giant virus diversity and host interactions through global metagenomics.</title>
        <authorList>
            <person name="Schulz F."/>
            <person name="Roux S."/>
            <person name="Paez-Espino D."/>
            <person name="Jungbluth S."/>
            <person name="Walsh D.A."/>
            <person name="Denef V.J."/>
            <person name="McMahon K.D."/>
            <person name="Konstantinidis K.T."/>
            <person name="Eloe-Fadrosh E.A."/>
            <person name="Kyrpides N.C."/>
            <person name="Woyke T."/>
        </authorList>
    </citation>
    <scope>NUCLEOTIDE SEQUENCE</scope>
    <source>
        <strain evidence="2">GVMAG-M-3300023184-165</strain>
    </source>
</reference>
<proteinExistence type="predicted"/>
<evidence type="ECO:0000256" key="1">
    <source>
        <dbReference type="SAM" id="Phobius"/>
    </source>
</evidence>
<evidence type="ECO:0000313" key="2">
    <source>
        <dbReference type="EMBL" id="QHT82627.1"/>
    </source>
</evidence>
<keyword evidence="1" id="KW-0472">Membrane</keyword>
<dbReference type="AlphaFoldDB" id="A0A6C0HQJ5"/>
<sequence length="96" mass="10888">MIYTDNPLHVEIVPTLVPIANEVLEEISIEVRAEEVVDPKREETEQIEESFKRKCENILEFAYIGFLILLLLALIGGFISLLVWMGNPNLFGTSLV</sequence>
<organism evidence="2">
    <name type="scientific">viral metagenome</name>
    <dbReference type="NCBI Taxonomy" id="1070528"/>
    <lineage>
        <taxon>unclassified sequences</taxon>
        <taxon>metagenomes</taxon>
        <taxon>organismal metagenomes</taxon>
    </lineage>
</organism>
<accession>A0A6C0HQJ5</accession>
<dbReference type="EMBL" id="MN740002">
    <property type="protein sequence ID" value="QHT82627.1"/>
    <property type="molecule type" value="Genomic_DNA"/>
</dbReference>
<name>A0A6C0HQJ5_9ZZZZ</name>
<feature type="transmembrane region" description="Helical" evidence="1">
    <location>
        <begin position="61"/>
        <end position="85"/>
    </location>
</feature>